<evidence type="ECO:0000313" key="2">
    <source>
        <dbReference type="EMBL" id="MPC73168.1"/>
    </source>
</evidence>
<organism evidence="2 3">
    <name type="scientific">Portunus trituberculatus</name>
    <name type="common">Swimming crab</name>
    <name type="synonym">Neptunus trituberculatus</name>
    <dbReference type="NCBI Taxonomy" id="210409"/>
    <lineage>
        <taxon>Eukaryota</taxon>
        <taxon>Metazoa</taxon>
        <taxon>Ecdysozoa</taxon>
        <taxon>Arthropoda</taxon>
        <taxon>Crustacea</taxon>
        <taxon>Multicrustacea</taxon>
        <taxon>Malacostraca</taxon>
        <taxon>Eumalacostraca</taxon>
        <taxon>Eucarida</taxon>
        <taxon>Decapoda</taxon>
        <taxon>Pleocyemata</taxon>
        <taxon>Brachyura</taxon>
        <taxon>Eubrachyura</taxon>
        <taxon>Portunoidea</taxon>
        <taxon>Portunidae</taxon>
        <taxon>Portuninae</taxon>
        <taxon>Portunus</taxon>
    </lineage>
</organism>
<gene>
    <name evidence="2" type="ORF">E2C01_067486</name>
</gene>
<reference evidence="2 3" key="1">
    <citation type="submission" date="2019-05" db="EMBL/GenBank/DDBJ databases">
        <title>Another draft genome of Portunus trituberculatus and its Hox gene families provides insights of decapod evolution.</title>
        <authorList>
            <person name="Jeong J.-H."/>
            <person name="Song I."/>
            <person name="Kim S."/>
            <person name="Choi T."/>
            <person name="Kim D."/>
            <person name="Ryu S."/>
            <person name="Kim W."/>
        </authorList>
    </citation>
    <scope>NUCLEOTIDE SEQUENCE [LARGE SCALE GENOMIC DNA]</scope>
    <source>
        <tissue evidence="2">Muscle</tissue>
    </source>
</reference>
<proteinExistence type="predicted"/>
<evidence type="ECO:0000256" key="1">
    <source>
        <dbReference type="SAM" id="MobiDB-lite"/>
    </source>
</evidence>
<sequence length="96" mass="10108">MPALGSEGSPSARVRILSTIRVLVGLPHSEQRFPSGDRFLGEGIPAVCRRTTAAASATATYERKATATSKVNVQSSPHAAIHNSLGESPVRKLVEV</sequence>
<evidence type="ECO:0000313" key="3">
    <source>
        <dbReference type="Proteomes" id="UP000324222"/>
    </source>
</evidence>
<dbReference type="EMBL" id="VSRR010036219">
    <property type="protein sequence ID" value="MPC73168.1"/>
    <property type="molecule type" value="Genomic_DNA"/>
</dbReference>
<dbReference type="AlphaFoldDB" id="A0A5B7HWU9"/>
<name>A0A5B7HWU9_PORTR</name>
<accession>A0A5B7HWU9</accession>
<dbReference type="Proteomes" id="UP000324222">
    <property type="component" value="Unassembled WGS sequence"/>
</dbReference>
<protein>
    <submittedName>
        <fullName evidence="2">Uncharacterized protein</fullName>
    </submittedName>
</protein>
<feature type="region of interest" description="Disordered" evidence="1">
    <location>
        <begin position="69"/>
        <end position="88"/>
    </location>
</feature>
<comment type="caution">
    <text evidence="2">The sequence shown here is derived from an EMBL/GenBank/DDBJ whole genome shotgun (WGS) entry which is preliminary data.</text>
</comment>
<keyword evidence="3" id="KW-1185">Reference proteome</keyword>